<feature type="non-terminal residue" evidence="7">
    <location>
        <position position="209"/>
    </location>
</feature>
<organism evidence="7 8">
    <name type="scientific">Paenibacillus jilunlii</name>
    <dbReference type="NCBI Taxonomy" id="682956"/>
    <lineage>
        <taxon>Bacteria</taxon>
        <taxon>Bacillati</taxon>
        <taxon>Bacillota</taxon>
        <taxon>Bacilli</taxon>
        <taxon>Bacillales</taxon>
        <taxon>Paenibacillaceae</taxon>
        <taxon>Paenibacillus</taxon>
    </lineage>
</organism>
<reference evidence="7 8" key="1">
    <citation type="submission" date="2015-08" db="EMBL/GenBank/DDBJ databases">
        <title>Genome of Paenibacillus jilunlii.</title>
        <authorList>
            <person name="Sant'Anna F.H."/>
            <person name="Ambrosini A."/>
            <person name="Souza R."/>
            <person name="Bach E."/>
            <person name="Fernandes G."/>
            <person name="Balsanelli E."/>
            <person name="Baura V.A."/>
            <person name="Pedrosa F.O."/>
            <person name="Souza E.M."/>
            <person name="Passaglia L."/>
        </authorList>
    </citation>
    <scope>NUCLEOTIDE SEQUENCE [LARGE SCALE GENOMIC DNA]</scope>
    <source>
        <strain evidence="7 8">DSM 23019</strain>
    </source>
</reference>
<evidence type="ECO:0000256" key="3">
    <source>
        <dbReference type="ARBA" id="ARBA00022578"/>
    </source>
</evidence>
<evidence type="ECO:0000256" key="2">
    <source>
        <dbReference type="ARBA" id="ARBA00010961"/>
    </source>
</evidence>
<keyword evidence="5 6" id="KW-0233">DNA recombination</keyword>
<dbReference type="InterPro" id="IPR001207">
    <property type="entry name" value="Transposase_mutator"/>
</dbReference>
<comment type="caution">
    <text evidence="7">The sequence shown here is derived from an EMBL/GenBank/DDBJ whole genome shotgun (WGS) entry which is preliminary data.</text>
</comment>
<keyword evidence="6" id="KW-0814">Transposable element</keyword>
<evidence type="ECO:0000256" key="6">
    <source>
        <dbReference type="RuleBase" id="RU365089"/>
    </source>
</evidence>
<name>A0ABR5SN21_9BACL</name>
<dbReference type="EMBL" id="LIPY01000123">
    <property type="protein sequence ID" value="KWX70832.1"/>
    <property type="molecule type" value="Genomic_DNA"/>
</dbReference>
<accession>A0ABR5SN21</accession>
<dbReference type="RefSeq" id="WP_211270524.1">
    <property type="nucleotide sequence ID" value="NZ_LIPY01000123.1"/>
</dbReference>
<sequence length="209" mass="24214">MTIVPENMLNNLFENLVIQFVKDNLESIMRAEIQEFMATEESGPNNSRNGYYPRNLHTKYGDVEELKVARDRQSQFQTQLFEPYQRRDGWLEEAVIQMYKSGMGTRDVARFIESMFGSHYSATTVSNITATVLEDIQNWQSRPLAKRYAVIYLDGLYVKLRRGTVSGEVIYFAMGIDEEGHRQILGFYVGGQESSNGWREVLKDLYHRG</sequence>
<evidence type="ECO:0000256" key="1">
    <source>
        <dbReference type="ARBA" id="ARBA00002190"/>
    </source>
</evidence>
<keyword evidence="8" id="KW-1185">Reference proteome</keyword>
<dbReference type="PANTHER" id="PTHR33217:SF8">
    <property type="entry name" value="MUTATOR FAMILY TRANSPOSASE"/>
    <property type="match status" value="1"/>
</dbReference>
<gene>
    <name evidence="7" type="ORF">AML91_27725</name>
</gene>
<comment type="function">
    <text evidence="1 6">Required for the transposition of the insertion element.</text>
</comment>
<evidence type="ECO:0000313" key="8">
    <source>
        <dbReference type="Proteomes" id="UP000070252"/>
    </source>
</evidence>
<evidence type="ECO:0000256" key="4">
    <source>
        <dbReference type="ARBA" id="ARBA00023125"/>
    </source>
</evidence>
<evidence type="ECO:0000256" key="5">
    <source>
        <dbReference type="ARBA" id="ARBA00023172"/>
    </source>
</evidence>
<protein>
    <recommendedName>
        <fullName evidence="6">Mutator family transposase</fullName>
    </recommendedName>
</protein>
<keyword evidence="4 6" id="KW-0238">DNA-binding</keyword>
<dbReference type="Pfam" id="PF00872">
    <property type="entry name" value="Transposase_mut"/>
    <property type="match status" value="1"/>
</dbReference>
<evidence type="ECO:0000313" key="7">
    <source>
        <dbReference type="EMBL" id="KWX70832.1"/>
    </source>
</evidence>
<dbReference type="PANTHER" id="PTHR33217">
    <property type="entry name" value="TRANSPOSASE FOR INSERTION SEQUENCE ELEMENT IS1081"/>
    <property type="match status" value="1"/>
</dbReference>
<comment type="similarity">
    <text evidence="2 6">Belongs to the transposase mutator family.</text>
</comment>
<proteinExistence type="inferred from homology"/>
<dbReference type="Proteomes" id="UP000070252">
    <property type="component" value="Unassembled WGS sequence"/>
</dbReference>
<keyword evidence="3 6" id="KW-0815">Transposition</keyword>